<protein>
    <submittedName>
        <fullName evidence="3">Protein disulfide-isomerase tmx3</fullName>
    </submittedName>
</protein>
<sequence length="313" mass="35832">MSTENHKTDHIPELSPRYSETHSDEQLGGNTYRMDPLLELELAEVRLAQTEREIELERLRQKREENIIIKLWLTYESTSASHACDVPPGKDWITMISGALDIPKKEIIRFDGNPMNYWSFIRNFEDCFDESVGFRSMLNHLIQYCDGKAKATIVQCALLGPEDGYRKALELLEEAFSQKHIVVHAFIDKMLNIPAIKGTDPNNLRRLSREMRICGLTLTQMNYVSDLNSVKTIECMFLKLPLHLQRECVKVACRISKTGRESLFKDLCEFVKEQSDIANTRYGLLVIRGNNSDKRDVGVSKGKINANYNAASI</sequence>
<evidence type="ECO:0000256" key="1">
    <source>
        <dbReference type="SAM" id="Coils"/>
    </source>
</evidence>
<accession>A0A6A5DE79</accession>
<reference evidence="3" key="3">
    <citation type="submission" date="2021-06" db="EMBL/GenBank/DDBJ databases">
        <title>Chromosome-level genome assembly for S. haematobium.</title>
        <authorList>
            <person name="Stroehlein A.J."/>
        </authorList>
    </citation>
    <scope>NUCLEOTIDE SEQUENCE</scope>
</reference>
<evidence type="ECO:0000256" key="2">
    <source>
        <dbReference type="SAM" id="MobiDB-lite"/>
    </source>
</evidence>
<dbReference type="RefSeq" id="XP_012797153.2">
    <property type="nucleotide sequence ID" value="XM_012941699.2"/>
</dbReference>
<dbReference type="CTD" id="24593161"/>
<keyword evidence="1" id="KW-0175">Coiled coil</keyword>
<dbReference type="KEGG" id="shx:MS3_00005711"/>
<feature type="compositionally biased region" description="Basic and acidic residues" evidence="2">
    <location>
        <begin position="1"/>
        <end position="12"/>
    </location>
</feature>
<keyword evidence="4" id="KW-1185">Reference proteome</keyword>
<dbReference type="EMBL" id="AMPZ03000003">
    <property type="protein sequence ID" value="KAH9588266.1"/>
    <property type="molecule type" value="Genomic_DNA"/>
</dbReference>
<reference evidence="3" key="1">
    <citation type="journal article" date="2012" name="Nat. Genet.">
        <title>Whole-genome sequence of Schistosoma haematobium.</title>
        <authorList>
            <person name="Young N.D."/>
            <person name="Jex A.R."/>
            <person name="Li B."/>
            <person name="Liu S."/>
            <person name="Yang L."/>
            <person name="Xiong Z."/>
            <person name="Li Y."/>
            <person name="Cantacessi C."/>
            <person name="Hall R.S."/>
            <person name="Xu X."/>
            <person name="Chen F."/>
            <person name="Wu X."/>
            <person name="Zerlotini A."/>
            <person name="Oliveira G."/>
            <person name="Hofmann A."/>
            <person name="Zhang G."/>
            <person name="Fang X."/>
            <person name="Kang Y."/>
            <person name="Campbell B.E."/>
            <person name="Loukas A."/>
            <person name="Ranganathan S."/>
            <person name="Rollinson D."/>
            <person name="Rinaldi G."/>
            <person name="Brindley P.J."/>
            <person name="Yang H."/>
            <person name="Wang J."/>
            <person name="Wang J."/>
            <person name="Gasser R.B."/>
        </authorList>
    </citation>
    <scope>NUCLEOTIDE SEQUENCE</scope>
</reference>
<name>A0A6A5DE79_SCHHA</name>
<dbReference type="GeneID" id="24593161"/>
<reference evidence="3" key="4">
    <citation type="journal article" date="2022" name="PLoS Pathog.">
        <title>Chromosome-level genome of Schistosoma haematobium underpins genome-wide explorations of molecular variation.</title>
        <authorList>
            <person name="Stroehlein A.J."/>
            <person name="Korhonen P.K."/>
            <person name="Lee V.V."/>
            <person name="Ralph S.A."/>
            <person name="Mentink-Kane M."/>
            <person name="You H."/>
            <person name="McManus D.P."/>
            <person name="Tchuente L.T."/>
            <person name="Stothard J.R."/>
            <person name="Kaur P."/>
            <person name="Dudchenko O."/>
            <person name="Aiden E.L."/>
            <person name="Yang B."/>
            <person name="Yang H."/>
            <person name="Emery A.M."/>
            <person name="Webster B.L."/>
            <person name="Brindley P.J."/>
            <person name="Rollinson D."/>
            <person name="Chang B.C.H."/>
            <person name="Gasser R.B."/>
            <person name="Young N.D."/>
        </authorList>
    </citation>
    <scope>NUCLEOTIDE SEQUENCE</scope>
</reference>
<reference evidence="3" key="2">
    <citation type="journal article" date="2019" name="Gigascience">
        <title>High-quality Schistosoma haematobium genome achieved by single-molecule and long-range sequencing.</title>
        <authorList>
            <person name="Stroehlein A.J."/>
            <person name="Korhonen P.K."/>
            <person name="Chong T.M."/>
            <person name="Lim Y.L."/>
            <person name="Chan K.G."/>
            <person name="Webster B."/>
            <person name="Rollinson D."/>
            <person name="Brindley P.J."/>
            <person name="Gasser R.B."/>
            <person name="Young N.D."/>
        </authorList>
    </citation>
    <scope>NUCLEOTIDE SEQUENCE</scope>
</reference>
<proteinExistence type="predicted"/>
<feature type="region of interest" description="Disordered" evidence="2">
    <location>
        <begin position="1"/>
        <end position="26"/>
    </location>
</feature>
<organism evidence="3 4">
    <name type="scientific">Schistosoma haematobium</name>
    <name type="common">Blood fluke</name>
    <dbReference type="NCBI Taxonomy" id="6185"/>
    <lineage>
        <taxon>Eukaryota</taxon>
        <taxon>Metazoa</taxon>
        <taxon>Spiralia</taxon>
        <taxon>Lophotrochozoa</taxon>
        <taxon>Platyhelminthes</taxon>
        <taxon>Trematoda</taxon>
        <taxon>Digenea</taxon>
        <taxon>Strigeidida</taxon>
        <taxon>Schistosomatoidea</taxon>
        <taxon>Schistosomatidae</taxon>
        <taxon>Schistosoma</taxon>
    </lineage>
</organism>
<evidence type="ECO:0000313" key="3">
    <source>
        <dbReference type="EMBL" id="KAH9588266.1"/>
    </source>
</evidence>
<feature type="coiled-coil region" evidence="1">
    <location>
        <begin position="40"/>
        <end position="67"/>
    </location>
</feature>
<dbReference type="Pfam" id="PF03564">
    <property type="entry name" value="DUF1759"/>
    <property type="match status" value="1"/>
</dbReference>
<dbReference type="PANTHER" id="PTHR47331">
    <property type="entry name" value="PHD-TYPE DOMAIN-CONTAINING PROTEIN"/>
    <property type="match status" value="1"/>
</dbReference>
<dbReference type="Proteomes" id="UP000471633">
    <property type="component" value="Unassembled WGS sequence"/>
</dbReference>
<dbReference type="InterPro" id="IPR005312">
    <property type="entry name" value="DUF1759"/>
</dbReference>
<comment type="caution">
    <text evidence="3">The sequence shown here is derived from an EMBL/GenBank/DDBJ whole genome shotgun (WGS) entry which is preliminary data.</text>
</comment>
<evidence type="ECO:0000313" key="4">
    <source>
        <dbReference type="Proteomes" id="UP000471633"/>
    </source>
</evidence>
<dbReference type="AlphaFoldDB" id="A0A6A5DE79"/>
<gene>
    <name evidence="3" type="primary">TMX3_6</name>
    <name evidence="3" type="ORF">MS3_00005711</name>
</gene>